<dbReference type="Pfam" id="PF09425">
    <property type="entry name" value="Jas_motif"/>
    <property type="match status" value="1"/>
</dbReference>
<name>A0ABU6URA6_9FABA</name>
<keyword evidence="6" id="KW-1185">Reference proteome</keyword>
<feature type="region of interest" description="Disordered" evidence="3">
    <location>
        <begin position="339"/>
        <end position="366"/>
    </location>
</feature>
<keyword evidence="2" id="KW-1184">Jasmonic acid signaling pathway</keyword>
<evidence type="ECO:0000259" key="4">
    <source>
        <dbReference type="PROSITE" id="PS51320"/>
    </source>
</evidence>
<feature type="domain" description="Tify" evidence="4">
    <location>
        <begin position="189"/>
        <end position="224"/>
    </location>
</feature>
<dbReference type="Proteomes" id="UP001341840">
    <property type="component" value="Unassembled WGS sequence"/>
</dbReference>
<evidence type="ECO:0000313" key="5">
    <source>
        <dbReference type="EMBL" id="MED6162138.1"/>
    </source>
</evidence>
<reference evidence="5 6" key="1">
    <citation type="journal article" date="2023" name="Plants (Basel)">
        <title>Bridging the Gap: Combining Genomics and Transcriptomics Approaches to Understand Stylosanthes scabra, an Orphan Legume from the Brazilian Caatinga.</title>
        <authorList>
            <person name="Ferreira-Neto J.R.C."/>
            <person name="da Silva M.D."/>
            <person name="Binneck E."/>
            <person name="de Melo N.F."/>
            <person name="da Silva R.H."/>
            <person name="de Melo A.L.T.M."/>
            <person name="Pandolfi V."/>
            <person name="Bustamante F.O."/>
            <person name="Brasileiro-Vidal A.C."/>
            <person name="Benko-Iseppon A.M."/>
        </authorList>
    </citation>
    <scope>NUCLEOTIDE SEQUENCE [LARGE SCALE GENOMIC DNA]</scope>
    <source>
        <tissue evidence="5">Leaves</tissue>
    </source>
</reference>
<dbReference type="PANTHER" id="PTHR33077">
    <property type="entry name" value="PROTEIN TIFY 4A-RELATED-RELATED"/>
    <property type="match status" value="1"/>
</dbReference>
<organism evidence="5 6">
    <name type="scientific">Stylosanthes scabra</name>
    <dbReference type="NCBI Taxonomy" id="79078"/>
    <lineage>
        <taxon>Eukaryota</taxon>
        <taxon>Viridiplantae</taxon>
        <taxon>Streptophyta</taxon>
        <taxon>Embryophyta</taxon>
        <taxon>Tracheophyta</taxon>
        <taxon>Spermatophyta</taxon>
        <taxon>Magnoliopsida</taxon>
        <taxon>eudicotyledons</taxon>
        <taxon>Gunneridae</taxon>
        <taxon>Pentapetalae</taxon>
        <taxon>rosids</taxon>
        <taxon>fabids</taxon>
        <taxon>Fabales</taxon>
        <taxon>Fabaceae</taxon>
        <taxon>Papilionoideae</taxon>
        <taxon>50 kb inversion clade</taxon>
        <taxon>dalbergioids sensu lato</taxon>
        <taxon>Dalbergieae</taxon>
        <taxon>Pterocarpus clade</taxon>
        <taxon>Stylosanthes</taxon>
    </lineage>
</organism>
<protein>
    <recommendedName>
        <fullName evidence="2">Protein TIFY</fullName>
    </recommendedName>
    <alternativeName>
        <fullName evidence="2">Jasmonate ZIM domain-containing protein</fullName>
    </alternativeName>
</protein>
<proteinExistence type="inferred from homology"/>
<gene>
    <name evidence="5" type="ORF">PIB30_067510</name>
</gene>
<dbReference type="PROSITE" id="PS51320">
    <property type="entry name" value="TIFY"/>
    <property type="match status" value="1"/>
</dbReference>
<dbReference type="PANTHER" id="PTHR33077:SF90">
    <property type="entry name" value="PROTEIN TIFY 7"/>
    <property type="match status" value="1"/>
</dbReference>
<dbReference type="Pfam" id="PF06200">
    <property type="entry name" value="tify"/>
    <property type="match status" value="1"/>
</dbReference>
<dbReference type="InterPro" id="IPR018467">
    <property type="entry name" value="CCT_CS"/>
</dbReference>
<dbReference type="InterPro" id="IPR040390">
    <property type="entry name" value="TIFY/JAZ"/>
</dbReference>
<comment type="similarity">
    <text evidence="1 2">Belongs to the TIFY/JAZ family.</text>
</comment>
<evidence type="ECO:0000313" key="6">
    <source>
        <dbReference type="Proteomes" id="UP001341840"/>
    </source>
</evidence>
<dbReference type="EMBL" id="JASCZI010121535">
    <property type="protein sequence ID" value="MED6162138.1"/>
    <property type="molecule type" value="Genomic_DNA"/>
</dbReference>
<comment type="function">
    <text evidence="2">Repressor of jasmonate responses.</text>
</comment>
<comment type="subcellular location">
    <subcellularLocation>
        <location evidence="2">Nucleus</location>
    </subcellularLocation>
</comment>
<dbReference type="SMART" id="SM00979">
    <property type="entry name" value="TIFY"/>
    <property type="match status" value="1"/>
</dbReference>
<comment type="caution">
    <text evidence="5">The sequence shown here is derived from an EMBL/GenBank/DDBJ whole genome shotgun (WGS) entry which is preliminary data.</text>
</comment>
<evidence type="ECO:0000256" key="2">
    <source>
        <dbReference type="RuleBase" id="RU369065"/>
    </source>
</evidence>
<evidence type="ECO:0000256" key="3">
    <source>
        <dbReference type="SAM" id="MobiDB-lite"/>
    </source>
</evidence>
<comment type="domain">
    <text evidence="2">The jas domain is required for interaction with COI1.</text>
</comment>
<dbReference type="InterPro" id="IPR010399">
    <property type="entry name" value="Tify_dom"/>
</dbReference>
<accession>A0ABU6URA6</accession>
<sequence length="378" mass="39484">MERDFFGLSSKSDAGTTINDDSVRASGMHWTFSNKVSSSPQFLSFKTTLEDAQRKTIMDPLASSGYMTISTKSSYDTEQKSLLSVVQRNMSIGNQAANNIGMTVYPRPCSGAHSASQLQESRMFSLSSQTNQVSPVLQSNLATTTGCSMGASVIKPQPLGPKSSGSPLSALPSAGSIVGTTDLRNSSKTSGTPTQLTIFYAGSVCVYDDISPEKAHAIMLLAGNGSPLNQNNTVPTTKLQPAMSVPSKDNGFIASMPISLPATSLAVSLPGGVSSSSNEISIIRPVAVGPSTACTNNMESPNVASVRSAAQKMVNTVGLPQARKASLARFLEKRKERVMNTSPYTLSKKSSAESSNPGSDGISLSMNSSGSCPVLAIN</sequence>
<evidence type="ECO:0000256" key="1">
    <source>
        <dbReference type="ARBA" id="ARBA00008614"/>
    </source>
</evidence>
<keyword evidence="2" id="KW-0539">Nucleus</keyword>